<organism evidence="4 5">
    <name type="scientific">Micromonospora echinofusca</name>
    <dbReference type="NCBI Taxonomy" id="47858"/>
    <lineage>
        <taxon>Bacteria</taxon>
        <taxon>Bacillati</taxon>
        <taxon>Actinomycetota</taxon>
        <taxon>Actinomycetes</taxon>
        <taxon>Micromonosporales</taxon>
        <taxon>Micromonosporaceae</taxon>
        <taxon>Micromonospora</taxon>
    </lineage>
</organism>
<evidence type="ECO:0000256" key="2">
    <source>
        <dbReference type="ARBA" id="ARBA00022679"/>
    </source>
</evidence>
<keyword evidence="2" id="KW-0808">Transferase</keyword>
<keyword evidence="5" id="KW-1185">Reference proteome</keyword>
<name>A0ABS3VYJ1_MICEH</name>
<dbReference type="PANTHER" id="PTHR30160:SF1">
    <property type="entry name" value="LIPOPOLYSACCHARIDE 1,2-N-ACETYLGLUCOSAMINETRANSFERASE-RELATED"/>
    <property type="match status" value="1"/>
</dbReference>
<dbReference type="CDD" id="cd03789">
    <property type="entry name" value="GT9_LPS_heptosyltransferase"/>
    <property type="match status" value="1"/>
</dbReference>
<keyword evidence="1" id="KW-0328">Glycosyltransferase</keyword>
<dbReference type="Pfam" id="PF01075">
    <property type="entry name" value="Glyco_transf_9"/>
    <property type="match status" value="1"/>
</dbReference>
<dbReference type="Proteomes" id="UP000823521">
    <property type="component" value="Unassembled WGS sequence"/>
</dbReference>
<gene>
    <name evidence="4" type="ORF">GSF22_26970</name>
</gene>
<accession>A0ABS3VYJ1</accession>
<reference evidence="4 5" key="1">
    <citation type="submission" date="2019-12" db="EMBL/GenBank/DDBJ databases">
        <title>Whole genome sequencing of endophytic Actinobacterium Micromonospora sp. MPMI6T.</title>
        <authorList>
            <person name="Evv R."/>
            <person name="Podile A.R."/>
        </authorList>
    </citation>
    <scope>NUCLEOTIDE SEQUENCE [LARGE SCALE GENOMIC DNA]</scope>
    <source>
        <strain evidence="4 5">MPMI6</strain>
    </source>
</reference>
<dbReference type="PANTHER" id="PTHR30160">
    <property type="entry name" value="TETRAACYLDISACCHARIDE 4'-KINASE-RELATED"/>
    <property type="match status" value="1"/>
</dbReference>
<feature type="region of interest" description="Disordered" evidence="3">
    <location>
        <begin position="275"/>
        <end position="299"/>
    </location>
</feature>
<dbReference type="SUPFAM" id="SSF53756">
    <property type="entry name" value="UDP-Glycosyltransferase/glycogen phosphorylase"/>
    <property type="match status" value="1"/>
</dbReference>
<evidence type="ECO:0000313" key="5">
    <source>
        <dbReference type="Proteomes" id="UP000823521"/>
    </source>
</evidence>
<dbReference type="InterPro" id="IPR051199">
    <property type="entry name" value="LPS_LOS_Heptosyltrfase"/>
</dbReference>
<dbReference type="Gene3D" id="3.40.50.2000">
    <property type="entry name" value="Glycogen Phosphorylase B"/>
    <property type="match status" value="2"/>
</dbReference>
<protein>
    <submittedName>
        <fullName evidence="4">Glycosyltransferase family 9 protein</fullName>
    </submittedName>
</protein>
<sequence length="340" mass="35775">MILALRALGVGDLATAVPALRALRAAYPRRELVLATPGWLGPLVDLVGGVDRIVPTDGLDQPIPVSGRPELAVNLHGRGPRSHRRLAATGPARLLAHRCPAAGHPDGPPWRADDHEVDRWCRLLGWYGIPADPTDLDLTRPDPERTPAGVSIVHPGSKEPAKRWPPDRFAAVARELTGRGHRVVLTGSADERSLAGRVAAAAGLPEAAVLAGRTDVGELAALVAHARLVVSGDTGVAHLATAYRTPSVVLFGPVPPARWGPPADRPWHRALWAGDRTPAPSAATGRRYDQDWPKMSGVERPPYGDAAGPGHGLTGLGVAEVLTAVDEVEQVVRSTGAVEA</sequence>
<dbReference type="RefSeq" id="WP_208816565.1">
    <property type="nucleotide sequence ID" value="NZ_WVUH01000322.1"/>
</dbReference>
<evidence type="ECO:0000256" key="1">
    <source>
        <dbReference type="ARBA" id="ARBA00022676"/>
    </source>
</evidence>
<proteinExistence type="predicted"/>
<comment type="caution">
    <text evidence="4">The sequence shown here is derived from an EMBL/GenBank/DDBJ whole genome shotgun (WGS) entry which is preliminary data.</text>
</comment>
<evidence type="ECO:0000313" key="4">
    <source>
        <dbReference type="EMBL" id="MBO4209604.1"/>
    </source>
</evidence>
<dbReference type="InterPro" id="IPR002201">
    <property type="entry name" value="Glyco_trans_9"/>
</dbReference>
<dbReference type="EMBL" id="WVUH01000322">
    <property type="protein sequence ID" value="MBO4209604.1"/>
    <property type="molecule type" value="Genomic_DNA"/>
</dbReference>
<evidence type="ECO:0000256" key="3">
    <source>
        <dbReference type="SAM" id="MobiDB-lite"/>
    </source>
</evidence>